<dbReference type="InterPro" id="IPR016129">
    <property type="entry name" value="Caspase_his_AS"/>
</dbReference>
<dbReference type="GO" id="GO:0005737">
    <property type="term" value="C:cytoplasm"/>
    <property type="evidence" value="ECO:0007669"/>
    <property type="project" value="TreeGrafter"/>
</dbReference>
<dbReference type="InterPro" id="IPR001309">
    <property type="entry name" value="Pept_C14_p20"/>
</dbReference>
<evidence type="ECO:0000259" key="4">
    <source>
        <dbReference type="PROSITE" id="PS50207"/>
    </source>
</evidence>
<dbReference type="InterPro" id="IPR029030">
    <property type="entry name" value="Caspase-like_dom_sf"/>
</dbReference>
<accession>A0AAN8QC35</accession>
<dbReference type="InterPro" id="IPR015917">
    <property type="entry name" value="Pept_C14A"/>
</dbReference>
<sequence length="401" mass="45056">MSTYSESLEKTDWNVSDVEDDIEDVDIKLNELSSNECVCQHATDGQTVTQKIKQKVKSLYEKLPMKQSAGNPNTNVILEDFYGPDSEDEYENYGGKRLMLVIQNEIFHKMDNRIGCKADTKALKTTFKKLGFRVKCFKNLEARQIAKTLKEASENFNHGEADCFACVILSHGDEFYTSLRERKNMIYGIDEGRISVERIMNYFDSQNCPALQGKPRLFFIQACRGKDSDAGENIQLLGRTTSQREIIKEETQVDAVPGISSEAINDQETSISDSQPVLPVVEEEGGGQGRTSGTGPGPVPEDMDNQLIIMPSPCYTDSLIMFSSPPGHVSYTMASGSWFIQSLCAEFNKYSINKPFVHYLTNTCRRIAFDFKSLSSVNKKYNDKVVVPCIYSCLTKNIKLV</sequence>
<feature type="region of interest" description="Disordered" evidence="3">
    <location>
        <begin position="281"/>
        <end position="300"/>
    </location>
</feature>
<dbReference type="Gene3D" id="3.40.50.1460">
    <property type="match status" value="1"/>
</dbReference>
<keyword evidence="7" id="KW-1185">Reference proteome</keyword>
<dbReference type="Proteomes" id="UP001347796">
    <property type="component" value="Unassembled WGS sequence"/>
</dbReference>
<dbReference type="InterPro" id="IPR002398">
    <property type="entry name" value="Pept_C14"/>
</dbReference>
<evidence type="ECO:0000256" key="3">
    <source>
        <dbReference type="SAM" id="MobiDB-lite"/>
    </source>
</evidence>
<gene>
    <name evidence="6" type="ORF">SNE40_005793</name>
</gene>
<name>A0AAN8QC35_PATCE</name>
<dbReference type="SUPFAM" id="SSF52129">
    <property type="entry name" value="Caspase-like"/>
    <property type="match status" value="1"/>
</dbReference>
<dbReference type="PROSITE" id="PS50208">
    <property type="entry name" value="CASPASE_P20"/>
    <property type="match status" value="1"/>
</dbReference>
<feature type="domain" description="Caspase family p10" evidence="4">
    <location>
        <begin position="308"/>
        <end position="401"/>
    </location>
</feature>
<dbReference type="PRINTS" id="PR00376">
    <property type="entry name" value="IL1BCENZYME"/>
</dbReference>
<dbReference type="AlphaFoldDB" id="A0AAN8QC35"/>
<dbReference type="PANTHER" id="PTHR10454:SF232">
    <property type="entry name" value="AT03047P-RELATED"/>
    <property type="match status" value="1"/>
</dbReference>
<dbReference type="PROSITE" id="PS01121">
    <property type="entry name" value="CASPASE_HIS"/>
    <property type="match status" value="1"/>
</dbReference>
<dbReference type="PROSITE" id="PS50207">
    <property type="entry name" value="CASPASE_P10"/>
    <property type="match status" value="1"/>
</dbReference>
<organism evidence="6 7">
    <name type="scientific">Patella caerulea</name>
    <name type="common">Rayed Mediterranean limpet</name>
    <dbReference type="NCBI Taxonomy" id="87958"/>
    <lineage>
        <taxon>Eukaryota</taxon>
        <taxon>Metazoa</taxon>
        <taxon>Spiralia</taxon>
        <taxon>Lophotrochozoa</taxon>
        <taxon>Mollusca</taxon>
        <taxon>Gastropoda</taxon>
        <taxon>Patellogastropoda</taxon>
        <taxon>Patelloidea</taxon>
        <taxon>Patellidae</taxon>
        <taxon>Patella</taxon>
    </lineage>
</organism>
<protein>
    <submittedName>
        <fullName evidence="6">Uncharacterized protein</fullName>
    </submittedName>
</protein>
<evidence type="ECO:0000256" key="2">
    <source>
        <dbReference type="RuleBase" id="RU003971"/>
    </source>
</evidence>
<evidence type="ECO:0000259" key="5">
    <source>
        <dbReference type="PROSITE" id="PS50208"/>
    </source>
</evidence>
<dbReference type="GO" id="GO:0043525">
    <property type="term" value="P:positive regulation of neuron apoptotic process"/>
    <property type="evidence" value="ECO:0007669"/>
    <property type="project" value="TreeGrafter"/>
</dbReference>
<feature type="domain" description="Caspase family p20" evidence="5">
    <location>
        <begin position="95"/>
        <end position="227"/>
    </location>
</feature>
<comment type="similarity">
    <text evidence="1 2">Belongs to the peptidase C14A family.</text>
</comment>
<dbReference type="InterPro" id="IPR002138">
    <property type="entry name" value="Pept_C14_p10"/>
</dbReference>
<dbReference type="GO" id="GO:0004197">
    <property type="term" value="F:cysteine-type endopeptidase activity"/>
    <property type="evidence" value="ECO:0007669"/>
    <property type="project" value="InterPro"/>
</dbReference>
<dbReference type="PANTHER" id="PTHR10454">
    <property type="entry name" value="CASPASE"/>
    <property type="match status" value="1"/>
</dbReference>
<feature type="compositionally biased region" description="Gly residues" evidence="3">
    <location>
        <begin position="286"/>
        <end position="296"/>
    </location>
</feature>
<evidence type="ECO:0000256" key="1">
    <source>
        <dbReference type="ARBA" id="ARBA00010134"/>
    </source>
</evidence>
<evidence type="ECO:0000313" key="7">
    <source>
        <dbReference type="Proteomes" id="UP001347796"/>
    </source>
</evidence>
<dbReference type="SMART" id="SM00115">
    <property type="entry name" value="CASc"/>
    <property type="match status" value="1"/>
</dbReference>
<proteinExistence type="inferred from homology"/>
<dbReference type="InterPro" id="IPR011600">
    <property type="entry name" value="Pept_C14_caspase"/>
</dbReference>
<dbReference type="GO" id="GO:0006915">
    <property type="term" value="P:apoptotic process"/>
    <property type="evidence" value="ECO:0007669"/>
    <property type="project" value="TreeGrafter"/>
</dbReference>
<comment type="caution">
    <text evidence="6">The sequence shown here is derived from an EMBL/GenBank/DDBJ whole genome shotgun (WGS) entry which is preliminary data.</text>
</comment>
<dbReference type="GO" id="GO:0006508">
    <property type="term" value="P:proteolysis"/>
    <property type="evidence" value="ECO:0007669"/>
    <property type="project" value="InterPro"/>
</dbReference>
<reference evidence="6 7" key="1">
    <citation type="submission" date="2024-01" db="EMBL/GenBank/DDBJ databases">
        <title>The genome of the rayed Mediterranean limpet Patella caerulea (Linnaeus, 1758).</title>
        <authorList>
            <person name="Anh-Thu Weber A."/>
            <person name="Halstead-Nussloch G."/>
        </authorList>
    </citation>
    <scope>NUCLEOTIDE SEQUENCE [LARGE SCALE GENOMIC DNA]</scope>
    <source>
        <strain evidence="6">AATW-2023a</strain>
        <tissue evidence="6">Whole specimen</tissue>
    </source>
</reference>
<evidence type="ECO:0000313" key="6">
    <source>
        <dbReference type="EMBL" id="KAK6187860.1"/>
    </source>
</evidence>
<dbReference type="Pfam" id="PF00656">
    <property type="entry name" value="Peptidase_C14"/>
    <property type="match status" value="1"/>
</dbReference>
<dbReference type="Gene3D" id="3.30.70.1470">
    <property type="entry name" value="Caspase-like"/>
    <property type="match status" value="1"/>
</dbReference>
<dbReference type="EMBL" id="JAZGQO010000004">
    <property type="protein sequence ID" value="KAK6187860.1"/>
    <property type="molecule type" value="Genomic_DNA"/>
</dbReference>